<protein>
    <recommendedName>
        <fullName evidence="3">histidine kinase</fullName>
        <ecNumber evidence="3">2.7.13.3</ecNumber>
    </recommendedName>
</protein>
<keyword evidence="12 15" id="KW-1133">Transmembrane helix</keyword>
<dbReference type="InterPro" id="IPR003660">
    <property type="entry name" value="HAMP_dom"/>
</dbReference>
<reference evidence="18 19" key="1">
    <citation type="journal article" date="2011" name="J. Bacteriol.">
        <title>Genome sequence of Methyloversatilis universalis FAM5T, a methylotrophic representative of the order Rhodocyclales.</title>
        <authorList>
            <person name="Kittichotirat W."/>
            <person name="Good N.M."/>
            <person name="Hall R."/>
            <person name="Bringel F."/>
            <person name="Lajus A."/>
            <person name="Medigue C."/>
            <person name="Smalley N.E."/>
            <person name="Beck D."/>
            <person name="Bumgarner R."/>
            <person name="Vuilleumier S."/>
            <person name="Kalyuzhnaya M.G."/>
        </authorList>
    </citation>
    <scope>NUCLEOTIDE SEQUENCE [LARGE SCALE GENOMIC DNA]</scope>
    <source>
        <strain evidence="19">ATCC BAA-1314 / JCM 13912 / FAM5</strain>
    </source>
</reference>
<keyword evidence="19" id="KW-1185">Reference proteome</keyword>
<dbReference type="Pfam" id="PF00672">
    <property type="entry name" value="HAMP"/>
    <property type="match status" value="1"/>
</dbReference>
<dbReference type="SUPFAM" id="SSF55874">
    <property type="entry name" value="ATPase domain of HSP90 chaperone/DNA topoisomerase II/histidine kinase"/>
    <property type="match status" value="1"/>
</dbReference>
<proteinExistence type="predicted"/>
<evidence type="ECO:0000313" key="18">
    <source>
        <dbReference type="EMBL" id="EGK72410.1"/>
    </source>
</evidence>
<dbReference type="SMART" id="SM00388">
    <property type="entry name" value="HisKA"/>
    <property type="match status" value="1"/>
</dbReference>
<dbReference type="InterPro" id="IPR032408">
    <property type="entry name" value="RisS_PPD"/>
</dbReference>
<dbReference type="InterPro" id="IPR003594">
    <property type="entry name" value="HATPase_dom"/>
</dbReference>
<feature type="transmembrane region" description="Helical" evidence="15">
    <location>
        <begin position="178"/>
        <end position="201"/>
    </location>
</feature>
<keyword evidence="7" id="KW-0808">Transferase</keyword>
<evidence type="ECO:0000256" key="7">
    <source>
        <dbReference type="ARBA" id="ARBA00022679"/>
    </source>
</evidence>
<dbReference type="Gene3D" id="1.10.8.500">
    <property type="entry name" value="HAMP domain in histidine kinase"/>
    <property type="match status" value="1"/>
</dbReference>
<evidence type="ECO:0000256" key="10">
    <source>
        <dbReference type="ARBA" id="ARBA00022777"/>
    </source>
</evidence>
<evidence type="ECO:0000256" key="5">
    <source>
        <dbReference type="ARBA" id="ARBA00022519"/>
    </source>
</evidence>
<dbReference type="InterPro" id="IPR050980">
    <property type="entry name" value="2C_sensor_his_kinase"/>
</dbReference>
<evidence type="ECO:0000256" key="14">
    <source>
        <dbReference type="ARBA" id="ARBA00023136"/>
    </source>
</evidence>
<dbReference type="Proteomes" id="UP000005019">
    <property type="component" value="Unassembled WGS sequence"/>
</dbReference>
<evidence type="ECO:0000259" key="16">
    <source>
        <dbReference type="PROSITE" id="PS50109"/>
    </source>
</evidence>
<keyword evidence="13" id="KW-0902">Two-component regulatory system</keyword>
<dbReference type="AlphaFoldDB" id="F5RA94"/>
<dbReference type="InterPro" id="IPR003661">
    <property type="entry name" value="HisK_dim/P_dom"/>
</dbReference>
<evidence type="ECO:0000259" key="17">
    <source>
        <dbReference type="PROSITE" id="PS50885"/>
    </source>
</evidence>
<keyword evidence="14 15" id="KW-0472">Membrane</keyword>
<dbReference type="SMART" id="SM00304">
    <property type="entry name" value="HAMP"/>
    <property type="match status" value="1"/>
</dbReference>
<evidence type="ECO:0000256" key="12">
    <source>
        <dbReference type="ARBA" id="ARBA00022989"/>
    </source>
</evidence>
<organism evidence="18 19">
    <name type="scientific">Methyloversatilis universalis (strain ATCC BAA-1314 / DSM 25237 / JCM 13912 / CCUG 52030 / FAM5)</name>
    <dbReference type="NCBI Taxonomy" id="1000565"/>
    <lineage>
        <taxon>Bacteria</taxon>
        <taxon>Pseudomonadati</taxon>
        <taxon>Pseudomonadota</taxon>
        <taxon>Betaproteobacteria</taxon>
        <taxon>Nitrosomonadales</taxon>
        <taxon>Sterolibacteriaceae</taxon>
        <taxon>Methyloversatilis</taxon>
    </lineage>
</organism>
<dbReference type="InterPro" id="IPR038421">
    <property type="entry name" value="RisS_PPD_sf"/>
</dbReference>
<dbReference type="Gene3D" id="1.10.287.130">
    <property type="match status" value="1"/>
</dbReference>
<keyword evidence="8 15" id="KW-0812">Transmembrane</keyword>
<name>F5RA94_METUF</name>
<dbReference type="Pfam" id="PF16524">
    <property type="entry name" value="RisS_PPD"/>
    <property type="match status" value="1"/>
</dbReference>
<evidence type="ECO:0000256" key="6">
    <source>
        <dbReference type="ARBA" id="ARBA00022553"/>
    </source>
</evidence>
<dbReference type="InterPro" id="IPR036097">
    <property type="entry name" value="HisK_dim/P_sf"/>
</dbReference>
<keyword evidence="5" id="KW-0997">Cell inner membrane</keyword>
<evidence type="ECO:0000256" key="3">
    <source>
        <dbReference type="ARBA" id="ARBA00012438"/>
    </source>
</evidence>
<dbReference type="PROSITE" id="PS50885">
    <property type="entry name" value="HAMP"/>
    <property type="match status" value="1"/>
</dbReference>
<evidence type="ECO:0000256" key="2">
    <source>
        <dbReference type="ARBA" id="ARBA00004429"/>
    </source>
</evidence>
<gene>
    <name evidence="18" type="ORF">METUNv1_01174</name>
</gene>
<dbReference type="Gene3D" id="3.30.450.300">
    <property type="entry name" value="Sensor histidine kinase RisS, periplasmic domain"/>
    <property type="match status" value="1"/>
</dbReference>
<dbReference type="InterPro" id="IPR036890">
    <property type="entry name" value="HATPase_C_sf"/>
</dbReference>
<dbReference type="SUPFAM" id="SSF47384">
    <property type="entry name" value="Homodimeric domain of signal transducing histidine kinase"/>
    <property type="match status" value="1"/>
</dbReference>
<comment type="caution">
    <text evidence="18">The sequence shown here is derived from an EMBL/GenBank/DDBJ whole genome shotgun (WGS) entry which is preliminary data.</text>
</comment>
<dbReference type="InterPro" id="IPR005467">
    <property type="entry name" value="His_kinase_dom"/>
</dbReference>
<comment type="subcellular location">
    <subcellularLocation>
        <location evidence="2">Cell inner membrane</location>
        <topology evidence="2">Multi-pass membrane protein</topology>
    </subcellularLocation>
</comment>
<dbReference type="Pfam" id="PF00512">
    <property type="entry name" value="HisKA"/>
    <property type="match status" value="1"/>
</dbReference>
<evidence type="ECO:0000256" key="1">
    <source>
        <dbReference type="ARBA" id="ARBA00000085"/>
    </source>
</evidence>
<dbReference type="InterPro" id="IPR004358">
    <property type="entry name" value="Sig_transdc_His_kin-like_C"/>
</dbReference>
<dbReference type="CDD" id="cd06225">
    <property type="entry name" value="HAMP"/>
    <property type="match status" value="1"/>
</dbReference>
<evidence type="ECO:0000256" key="8">
    <source>
        <dbReference type="ARBA" id="ARBA00022692"/>
    </source>
</evidence>
<feature type="domain" description="HAMP" evidence="17">
    <location>
        <begin position="202"/>
        <end position="254"/>
    </location>
</feature>
<dbReference type="eggNOG" id="COG2205">
    <property type="taxonomic scope" value="Bacteria"/>
</dbReference>
<dbReference type="PRINTS" id="PR00344">
    <property type="entry name" value="BCTRLSENSOR"/>
</dbReference>
<feature type="transmembrane region" description="Helical" evidence="15">
    <location>
        <begin position="32"/>
        <end position="54"/>
    </location>
</feature>
<keyword evidence="11" id="KW-0067">ATP-binding</keyword>
<keyword evidence="9" id="KW-0547">Nucleotide-binding</keyword>
<accession>F5RA94</accession>
<sequence length="470" mass="51881">MRRSRRRGSLARWTGQTIARPLRRFTLLPRSLLARTFLLLAGLLTASVLAWSGIYSWLEQGPRAQQAAQIIISVINLTRASLVSADPQRRLELLTELSMREGLRIYPDGDIPGFQPMAGDRSLATIEQELRRRLDPRTRIVVSKGLQSGLFVSFSIADEEGVDDYWLMLPRSRIERPLALEVIGWGTAALLLALGGAYLIVRRVTRPLAAMKRAARAIGRGERPAPLPVQGAEELAEVASAFNQMADDLARNEDERALILAGISHDLRTPLTRLRLDMELAGLDPDTVRDMSADIDDMDKIIGQFLDFARITTGEEPVEGDLASLVLEAAQAYARHDKPVLLGRVDPLPALRFRPLAIRRCLNNLIDNALRHAGEDRQIDLLCRLEDGEARLEVCDRGPGIPPEQVDRLKRPFTRLDSSRTGQSGAGLGLAIVDRTMRAHGGRFDLLPREGGGLIARLSLPLPAGSTARD</sequence>
<dbReference type="EC" id="2.7.13.3" evidence="3"/>
<dbReference type="STRING" id="1000565.METUNv1_01174"/>
<dbReference type="GO" id="GO:0000155">
    <property type="term" value="F:phosphorelay sensor kinase activity"/>
    <property type="evidence" value="ECO:0007669"/>
    <property type="project" value="InterPro"/>
</dbReference>
<dbReference type="GO" id="GO:0005524">
    <property type="term" value="F:ATP binding"/>
    <property type="evidence" value="ECO:0007669"/>
    <property type="project" value="UniProtKB-KW"/>
</dbReference>
<dbReference type="SUPFAM" id="SSF158472">
    <property type="entry name" value="HAMP domain-like"/>
    <property type="match status" value="1"/>
</dbReference>
<dbReference type="PANTHER" id="PTHR44936">
    <property type="entry name" value="SENSOR PROTEIN CREC"/>
    <property type="match status" value="1"/>
</dbReference>
<dbReference type="CDD" id="cd00082">
    <property type="entry name" value="HisKA"/>
    <property type="match status" value="1"/>
</dbReference>
<evidence type="ECO:0000256" key="4">
    <source>
        <dbReference type="ARBA" id="ARBA00022475"/>
    </source>
</evidence>
<keyword evidence="10" id="KW-0418">Kinase</keyword>
<dbReference type="PROSITE" id="PS50109">
    <property type="entry name" value="HIS_KIN"/>
    <property type="match status" value="1"/>
</dbReference>
<dbReference type="Pfam" id="PF02518">
    <property type="entry name" value="HATPase_c"/>
    <property type="match status" value="1"/>
</dbReference>
<feature type="domain" description="Histidine kinase" evidence="16">
    <location>
        <begin position="262"/>
        <end position="464"/>
    </location>
</feature>
<evidence type="ECO:0000313" key="19">
    <source>
        <dbReference type="Proteomes" id="UP000005019"/>
    </source>
</evidence>
<evidence type="ECO:0000256" key="9">
    <source>
        <dbReference type="ARBA" id="ARBA00022741"/>
    </source>
</evidence>
<dbReference type="SMART" id="SM00387">
    <property type="entry name" value="HATPase_c"/>
    <property type="match status" value="1"/>
</dbReference>
<dbReference type="GO" id="GO:0005886">
    <property type="term" value="C:plasma membrane"/>
    <property type="evidence" value="ECO:0007669"/>
    <property type="project" value="UniProtKB-SubCell"/>
</dbReference>
<dbReference type="PANTHER" id="PTHR44936:SF5">
    <property type="entry name" value="SENSOR HISTIDINE KINASE ENVZ"/>
    <property type="match status" value="1"/>
</dbReference>
<keyword evidence="4" id="KW-1003">Cell membrane</keyword>
<comment type="catalytic activity">
    <reaction evidence="1">
        <text>ATP + protein L-histidine = ADP + protein N-phospho-L-histidine.</text>
        <dbReference type="EC" id="2.7.13.3"/>
    </reaction>
</comment>
<evidence type="ECO:0000256" key="15">
    <source>
        <dbReference type="SAM" id="Phobius"/>
    </source>
</evidence>
<keyword evidence="6" id="KW-0597">Phosphoprotein</keyword>
<dbReference type="Gene3D" id="3.30.565.10">
    <property type="entry name" value="Histidine kinase-like ATPase, C-terminal domain"/>
    <property type="match status" value="1"/>
</dbReference>
<evidence type="ECO:0000256" key="11">
    <source>
        <dbReference type="ARBA" id="ARBA00022840"/>
    </source>
</evidence>
<dbReference type="EMBL" id="AFHG01000036">
    <property type="protein sequence ID" value="EGK72410.1"/>
    <property type="molecule type" value="Genomic_DNA"/>
</dbReference>
<evidence type="ECO:0000256" key="13">
    <source>
        <dbReference type="ARBA" id="ARBA00023012"/>
    </source>
</evidence>